<feature type="transmembrane region" description="Helical" evidence="1">
    <location>
        <begin position="17"/>
        <end position="39"/>
    </location>
</feature>
<keyword evidence="1" id="KW-0812">Transmembrane</keyword>
<dbReference type="EMBL" id="LNYK01000001">
    <property type="protein sequence ID" value="KTD23172.1"/>
    <property type="molecule type" value="Genomic_DNA"/>
</dbReference>
<name>A0A0W0VSF9_9GAMM</name>
<comment type="caution">
    <text evidence="2">The sequence shown here is derived from an EMBL/GenBank/DDBJ whole genome shotgun (WGS) entry which is preliminary data.</text>
</comment>
<feature type="transmembrane region" description="Helical" evidence="1">
    <location>
        <begin position="140"/>
        <end position="163"/>
    </location>
</feature>
<gene>
    <name evidence="2" type="ORF">Llon_0057</name>
</gene>
<dbReference type="AlphaFoldDB" id="A0A0W0VSF9"/>
<sequence length="177" mass="19269">MNADIVTMIGNLSRSLLAVQALITGLAYLIGILFMWTAISKLRKIGDARSRGGSHEKMFIPIAYFLGGAALLFLPSAITVLSTTTFGYGNVLQYSQYKPYDIYSSMKVVILTVGLIWFVRGCTLLVHASQPGIQHGPKGLAFLCAGILAINFEGTIAALNYVMNNLITLSEEVSRRF</sequence>
<dbReference type="OrthoDB" id="5640237at2"/>
<feature type="transmembrane region" description="Helical" evidence="1">
    <location>
        <begin position="59"/>
        <end position="88"/>
    </location>
</feature>
<organism evidence="2 3">
    <name type="scientific">Legionella londiniensis</name>
    <dbReference type="NCBI Taxonomy" id="45068"/>
    <lineage>
        <taxon>Bacteria</taxon>
        <taxon>Pseudomonadati</taxon>
        <taxon>Pseudomonadota</taxon>
        <taxon>Gammaproteobacteria</taxon>
        <taxon>Legionellales</taxon>
        <taxon>Legionellaceae</taxon>
        <taxon>Legionella</taxon>
    </lineage>
</organism>
<dbReference type="RefSeq" id="WP_058528078.1">
    <property type="nucleotide sequence ID" value="NZ_CAAAHZ010000005.1"/>
</dbReference>
<evidence type="ECO:0000256" key="1">
    <source>
        <dbReference type="SAM" id="Phobius"/>
    </source>
</evidence>
<protein>
    <submittedName>
        <fullName evidence="2">Protein IcmC (DotV)-like protein</fullName>
    </submittedName>
</protein>
<dbReference type="Proteomes" id="UP000054997">
    <property type="component" value="Unassembled WGS sequence"/>
</dbReference>
<dbReference type="PATRIC" id="fig|45068.5.peg.61"/>
<keyword evidence="3" id="KW-1185">Reference proteome</keyword>
<feature type="transmembrane region" description="Helical" evidence="1">
    <location>
        <begin position="108"/>
        <end position="128"/>
    </location>
</feature>
<proteinExistence type="predicted"/>
<accession>A0A0W0VSF9</accession>
<dbReference type="STRING" id="45068.Llon_0057"/>
<reference evidence="2 3" key="1">
    <citation type="submission" date="2015-11" db="EMBL/GenBank/DDBJ databases">
        <title>Genomic analysis of 38 Legionella species identifies large and diverse effector repertoires.</title>
        <authorList>
            <person name="Burstein D."/>
            <person name="Amaro F."/>
            <person name="Zusman T."/>
            <person name="Lifshitz Z."/>
            <person name="Cohen O."/>
            <person name="Gilbert J.A."/>
            <person name="Pupko T."/>
            <person name="Shuman H.A."/>
            <person name="Segal G."/>
        </authorList>
    </citation>
    <scope>NUCLEOTIDE SEQUENCE [LARGE SCALE GENOMIC DNA]</scope>
    <source>
        <strain evidence="2 3">ATCC 49505</strain>
    </source>
</reference>
<keyword evidence="1" id="KW-1133">Transmembrane helix</keyword>
<evidence type="ECO:0000313" key="3">
    <source>
        <dbReference type="Proteomes" id="UP000054997"/>
    </source>
</evidence>
<evidence type="ECO:0000313" key="2">
    <source>
        <dbReference type="EMBL" id="KTD23172.1"/>
    </source>
</evidence>
<keyword evidence="1" id="KW-0472">Membrane</keyword>